<proteinExistence type="predicted"/>
<dbReference type="AlphaFoldDB" id="A0A1V2ULP5"/>
<protein>
    <recommendedName>
        <fullName evidence="5">MazF family toxin-antitoxin system</fullName>
    </recommendedName>
</protein>
<evidence type="ECO:0000313" key="1">
    <source>
        <dbReference type="EMBL" id="NMP57044.1"/>
    </source>
</evidence>
<dbReference type="Proteomes" id="UP000557857">
    <property type="component" value="Unassembled WGS sequence"/>
</dbReference>
<organism evidence="2 3">
    <name type="scientific">Enterococcus mundtii</name>
    <dbReference type="NCBI Taxonomy" id="53346"/>
    <lineage>
        <taxon>Bacteria</taxon>
        <taxon>Bacillati</taxon>
        <taxon>Bacillota</taxon>
        <taxon>Bacilli</taxon>
        <taxon>Lactobacillales</taxon>
        <taxon>Enterococcaceae</taxon>
        <taxon>Enterococcus</taxon>
    </lineage>
</organism>
<evidence type="ECO:0008006" key="5">
    <source>
        <dbReference type="Google" id="ProtNLM"/>
    </source>
</evidence>
<reference evidence="2 3" key="1">
    <citation type="submission" date="2016-12" db="EMBL/GenBank/DDBJ databases">
        <authorList>
            <person name="Song W.-J."/>
            <person name="Kurnit D.M."/>
        </authorList>
    </citation>
    <scope>NUCLEOTIDE SEQUENCE [LARGE SCALE GENOMIC DNA]</scope>
    <source>
        <strain evidence="2 3">CGB1038-1_S1</strain>
    </source>
</reference>
<dbReference type="EMBL" id="MSTR01000002">
    <property type="protein sequence ID" value="ONN44355.1"/>
    <property type="molecule type" value="Genomic_DNA"/>
</dbReference>
<dbReference type="Gene3D" id="2.30.30.110">
    <property type="match status" value="1"/>
</dbReference>
<reference evidence="1 4" key="2">
    <citation type="submission" date="2020-04" db="EMBL/GenBank/DDBJ databases">
        <authorList>
            <person name="Abaymova A."/>
            <person name="Teymurazov M."/>
            <person name="Tazyna O."/>
            <person name="Chatushin Y."/>
            <person name="Svetoch E."/>
            <person name="Pereligyn V."/>
            <person name="Pohylenko V."/>
            <person name="Platonov M."/>
            <person name="Kartsev N."/>
            <person name="Skryabin Y."/>
            <person name="Sizova A."/>
            <person name="Solomentsev V."/>
            <person name="Kislichkina A."/>
            <person name="Bogun A."/>
        </authorList>
    </citation>
    <scope>NUCLEOTIDE SEQUENCE [LARGE SCALE GENOMIC DNA]</scope>
    <source>
        <strain evidence="1">SCPM-O-B-8398</strain>
        <strain evidence="4">SCPM-O-B-8398 (E28)</strain>
    </source>
</reference>
<comment type="caution">
    <text evidence="2">The sequence shown here is derived from an EMBL/GenBank/DDBJ whole genome shotgun (WGS) entry which is preliminary data.</text>
</comment>
<dbReference type="Proteomes" id="UP000189299">
    <property type="component" value="Unassembled WGS sequence"/>
</dbReference>
<dbReference type="OrthoDB" id="2223833at2"/>
<dbReference type="RefSeq" id="WP_077151247.1">
    <property type="nucleotide sequence ID" value="NZ_CABMMO010000002.1"/>
</dbReference>
<evidence type="ECO:0000313" key="2">
    <source>
        <dbReference type="EMBL" id="ONN44355.1"/>
    </source>
</evidence>
<evidence type="ECO:0000313" key="3">
    <source>
        <dbReference type="Proteomes" id="UP000189299"/>
    </source>
</evidence>
<name>A0A1V2ULP5_ENTMU</name>
<evidence type="ECO:0000313" key="4">
    <source>
        <dbReference type="Proteomes" id="UP000557857"/>
    </source>
</evidence>
<dbReference type="InterPro" id="IPR011067">
    <property type="entry name" value="Plasmid_toxin/cell-grow_inhib"/>
</dbReference>
<sequence length="105" mass="12016">MNSHDVFLIYIPFNDGSGGETRPAIAIRVRSRGSFLILPITSKYENKSKAIKKRYYEIKDLDSAGLNKKSWVDTGNRFELKSNFNPYRVIGHFSEEDIIGLSKMI</sequence>
<dbReference type="SUPFAM" id="SSF50118">
    <property type="entry name" value="Cell growth inhibitor/plasmid maintenance toxic component"/>
    <property type="match status" value="1"/>
</dbReference>
<gene>
    <name evidence="2" type="ORF">BTN92_02745</name>
    <name evidence="1" type="ORF">HI921_00975</name>
</gene>
<dbReference type="EMBL" id="JABCAG010000002">
    <property type="protein sequence ID" value="NMP57044.1"/>
    <property type="molecule type" value="Genomic_DNA"/>
</dbReference>
<accession>A0A1V2ULP5</accession>